<proteinExistence type="predicted"/>
<organism evidence="2 3">
    <name type="scientific">Pedobacter rhizosphaerae</name>
    <dbReference type="NCBI Taxonomy" id="390241"/>
    <lineage>
        <taxon>Bacteria</taxon>
        <taxon>Pseudomonadati</taxon>
        <taxon>Bacteroidota</taxon>
        <taxon>Sphingobacteriia</taxon>
        <taxon>Sphingobacteriales</taxon>
        <taxon>Sphingobacteriaceae</taxon>
        <taxon>Pedobacter</taxon>
    </lineage>
</organism>
<feature type="transmembrane region" description="Helical" evidence="1">
    <location>
        <begin position="7"/>
        <end position="24"/>
    </location>
</feature>
<evidence type="ECO:0000313" key="2">
    <source>
        <dbReference type="EMBL" id="SER87249.1"/>
    </source>
</evidence>
<accession>A0A1H9SSE4</accession>
<feature type="transmembrane region" description="Helical" evidence="1">
    <location>
        <begin position="335"/>
        <end position="356"/>
    </location>
</feature>
<protein>
    <submittedName>
        <fullName evidence="2">Uncharacterized protein</fullName>
    </submittedName>
</protein>
<sequence>MKNKSNLLLLFIFIGGLLFSLLFWNERLALNLFIYSIFILAVNFWNPEIPKSPKFITYAVAHLFAAILVVINNSDLTLVAYYFSLLIFIGFGHFQQLRTVFLAIITAGIQIITVPIGLVQRLSQVSIGGFNLKPALKLIKYIIFPVFIVAVFTGIYSGANQIFSHYTNNFFTGIEVFFTQISNFLFKDLSLPRFMHFCLGFILSAGLTITFFSKALEDMEGKCREQLLRLRRNIKSKTLWYEIVHTFGANLITKNLALKTEYIIAVISFTALNLLILFLNLIDITTLWFNYIPTGSFSADLHQGTNALIFSIMIAMAVIVYFFRANLNFYSKSHLLRILAYTWMIQNFILIISVFIKDGYYIDVYGLTHKRIGVLVFAILCIIGLITVYIKVAKQKTFFYLLKVNGSIWFILLLTFSTINWDVFIVKYNFAHKDSITFDPDYQLSLSDKTLPTLDKNRKSLTLSIINNLPEYEIPKPSSNDELQGRLDTRIEYFKERYNEGNWVSWNLPDWNAAQYFGLSK</sequence>
<feature type="transmembrane region" description="Helical" evidence="1">
    <location>
        <begin position="192"/>
        <end position="212"/>
    </location>
</feature>
<dbReference type="Pfam" id="PF13687">
    <property type="entry name" value="DUF4153"/>
    <property type="match status" value="1"/>
</dbReference>
<feature type="transmembrane region" description="Helical" evidence="1">
    <location>
        <begin position="55"/>
        <end position="72"/>
    </location>
</feature>
<dbReference type="RefSeq" id="WP_090885791.1">
    <property type="nucleotide sequence ID" value="NZ_FOGG01000019.1"/>
</dbReference>
<name>A0A1H9SSE4_9SPHI</name>
<keyword evidence="1" id="KW-1133">Transmembrane helix</keyword>
<feature type="transmembrane region" description="Helical" evidence="1">
    <location>
        <begin position="101"/>
        <end position="118"/>
    </location>
</feature>
<reference evidence="2 3" key="1">
    <citation type="submission" date="2016-10" db="EMBL/GenBank/DDBJ databases">
        <authorList>
            <person name="de Groot N.N."/>
        </authorList>
    </citation>
    <scope>NUCLEOTIDE SEQUENCE [LARGE SCALE GENOMIC DNA]</scope>
    <source>
        <strain evidence="2 3">DSM 18610</strain>
    </source>
</reference>
<feature type="transmembrane region" description="Helical" evidence="1">
    <location>
        <begin position="30"/>
        <end position="46"/>
    </location>
</feature>
<evidence type="ECO:0000256" key="1">
    <source>
        <dbReference type="SAM" id="Phobius"/>
    </source>
</evidence>
<dbReference type="OrthoDB" id="627992at2"/>
<feature type="transmembrane region" description="Helical" evidence="1">
    <location>
        <begin position="302"/>
        <end position="323"/>
    </location>
</feature>
<evidence type="ECO:0000313" key="3">
    <source>
        <dbReference type="Proteomes" id="UP000199572"/>
    </source>
</evidence>
<feature type="transmembrane region" description="Helical" evidence="1">
    <location>
        <begin position="262"/>
        <end position="282"/>
    </location>
</feature>
<feature type="transmembrane region" description="Helical" evidence="1">
    <location>
        <begin position="397"/>
        <end position="419"/>
    </location>
</feature>
<keyword evidence="1" id="KW-0812">Transmembrane</keyword>
<dbReference type="STRING" id="390241.SAMN04488023_11926"/>
<dbReference type="AlphaFoldDB" id="A0A1H9SSE4"/>
<dbReference type="InterPro" id="IPR025291">
    <property type="entry name" value="DUF4153"/>
</dbReference>
<dbReference type="Proteomes" id="UP000199572">
    <property type="component" value="Unassembled WGS sequence"/>
</dbReference>
<gene>
    <name evidence="2" type="ORF">SAMN04488023_11926</name>
</gene>
<feature type="transmembrane region" description="Helical" evidence="1">
    <location>
        <begin position="138"/>
        <end position="159"/>
    </location>
</feature>
<keyword evidence="3" id="KW-1185">Reference proteome</keyword>
<keyword evidence="1" id="KW-0472">Membrane</keyword>
<feature type="transmembrane region" description="Helical" evidence="1">
    <location>
        <begin position="372"/>
        <end position="390"/>
    </location>
</feature>
<dbReference type="EMBL" id="FOGG01000019">
    <property type="protein sequence ID" value="SER87249.1"/>
    <property type="molecule type" value="Genomic_DNA"/>
</dbReference>